<evidence type="ECO:0000259" key="2">
    <source>
        <dbReference type="Pfam" id="PF09732"/>
    </source>
</evidence>
<gene>
    <name evidence="4" type="ORF">CCACVL1_24573</name>
</gene>
<sequence>MGCRRNIGEQEIAEYIARKAEKAMRAARFGDSNPNQKFVWKKKIERDVSRGVPLDAFSVKAEKKRQRERMAEIEKLKKRREERAIEKAQLLQVNLESQQQQDKQQRLIKPKYLNRVHTGYEWNKYNRTHYDHDNPPPKFVQGYKFNIFYPDLVDKGKAPKCIVAEEDGGETCILRFEAGLPYEDIAFRIVNKEWETSQKKGYKCAFQGGILPAEELIQHLKNENEKLHAEVNDLRNEVASVMSSKDNQCAEYQKLLIEENEKYKALSEEVTRLQNLHQEEHVKGGKGDNITEISPGSAQVASVKISGCSTRKRSRNSGTETEDDIVTPPLADHNIAMPECCKGSLDANATASGTCLFQALIECLLGMKICTVDQTEGQCISALHQSSGYSFSLTWIKKAGGEDSELLYRASSLGTFERVAPEWMRDVIMFSTNMCPIFFERVARVIKLHC</sequence>
<evidence type="ECO:0000259" key="3">
    <source>
        <dbReference type="Pfam" id="PF25091"/>
    </source>
</evidence>
<dbReference type="GO" id="GO:0003006">
    <property type="term" value="P:developmental process involved in reproduction"/>
    <property type="evidence" value="ECO:0007669"/>
    <property type="project" value="TreeGrafter"/>
</dbReference>
<evidence type="ECO:0000313" key="5">
    <source>
        <dbReference type="Proteomes" id="UP000188268"/>
    </source>
</evidence>
<feature type="coiled-coil region" evidence="1">
    <location>
        <begin position="213"/>
        <end position="276"/>
    </location>
</feature>
<dbReference type="PANTHER" id="PTHR35489">
    <property type="entry name" value="TITAN9"/>
    <property type="match status" value="1"/>
</dbReference>
<dbReference type="OrthoDB" id="759501at2759"/>
<feature type="coiled-coil region" evidence="1">
    <location>
        <begin position="59"/>
        <end position="101"/>
    </location>
</feature>
<keyword evidence="5" id="KW-1185">Reference proteome</keyword>
<dbReference type="AlphaFoldDB" id="A0A1R3GNZ9"/>
<dbReference type="EMBL" id="AWWV01013842">
    <property type="protein sequence ID" value="OMO59838.1"/>
    <property type="molecule type" value="Genomic_DNA"/>
</dbReference>
<feature type="domain" description="Splicing factor Cactin C-terminal" evidence="2">
    <location>
        <begin position="104"/>
        <end position="211"/>
    </location>
</feature>
<comment type="caution">
    <text evidence="4">The sequence shown here is derived from an EMBL/GenBank/DDBJ whole genome shotgun (WGS) entry which is preliminary data.</text>
</comment>
<reference evidence="4 5" key="1">
    <citation type="submission" date="2013-09" db="EMBL/GenBank/DDBJ databases">
        <title>Corchorus capsularis genome sequencing.</title>
        <authorList>
            <person name="Alam M."/>
            <person name="Haque M.S."/>
            <person name="Islam M.S."/>
            <person name="Emdad E.M."/>
            <person name="Islam M.M."/>
            <person name="Ahmed B."/>
            <person name="Halim A."/>
            <person name="Hossen Q.M.M."/>
            <person name="Hossain M.Z."/>
            <person name="Ahmed R."/>
            <person name="Khan M.M."/>
            <person name="Islam R."/>
            <person name="Rashid M.M."/>
            <person name="Khan S.A."/>
            <person name="Rahman M.S."/>
            <person name="Alam M."/>
        </authorList>
    </citation>
    <scope>NUCLEOTIDE SEQUENCE [LARGE SCALE GENOMIC DNA]</scope>
    <source>
        <strain evidence="5">cv. CVL-1</strain>
        <tissue evidence="4">Whole seedling</tissue>
    </source>
</reference>
<dbReference type="Gramene" id="OMO59838">
    <property type="protein sequence ID" value="OMO59838"/>
    <property type="gene ID" value="CCACVL1_24573"/>
</dbReference>
<dbReference type="InterPro" id="IPR019134">
    <property type="entry name" value="Cactin_C"/>
</dbReference>
<dbReference type="Proteomes" id="UP000188268">
    <property type="component" value="Unassembled WGS sequence"/>
</dbReference>
<evidence type="ECO:0000313" key="4">
    <source>
        <dbReference type="EMBL" id="OMO59838.1"/>
    </source>
</evidence>
<keyword evidence="1" id="KW-0175">Coiled coil</keyword>
<dbReference type="STRING" id="210143.A0A1R3GNZ9"/>
<name>A0A1R3GNZ9_COCAP</name>
<dbReference type="SMART" id="SM01050">
    <property type="entry name" value="CactinC_cactus"/>
    <property type="match status" value="1"/>
</dbReference>
<dbReference type="Pfam" id="PF09732">
    <property type="entry name" value="CactinC_cactus"/>
    <property type="match status" value="1"/>
</dbReference>
<dbReference type="InterPro" id="IPR056708">
    <property type="entry name" value="DUF7806"/>
</dbReference>
<protein>
    <submittedName>
        <fullName evidence="4">Uncharacterized protein</fullName>
    </submittedName>
</protein>
<organism evidence="4 5">
    <name type="scientific">Corchorus capsularis</name>
    <name type="common">Jute</name>
    <dbReference type="NCBI Taxonomy" id="210143"/>
    <lineage>
        <taxon>Eukaryota</taxon>
        <taxon>Viridiplantae</taxon>
        <taxon>Streptophyta</taxon>
        <taxon>Embryophyta</taxon>
        <taxon>Tracheophyta</taxon>
        <taxon>Spermatophyta</taxon>
        <taxon>Magnoliopsida</taxon>
        <taxon>eudicotyledons</taxon>
        <taxon>Gunneridae</taxon>
        <taxon>Pentapetalae</taxon>
        <taxon>rosids</taxon>
        <taxon>malvids</taxon>
        <taxon>Malvales</taxon>
        <taxon>Malvaceae</taxon>
        <taxon>Grewioideae</taxon>
        <taxon>Apeibeae</taxon>
        <taxon>Corchorus</taxon>
    </lineage>
</organism>
<proteinExistence type="predicted"/>
<dbReference type="Pfam" id="PF25091">
    <property type="entry name" value="DUF7806"/>
    <property type="match status" value="1"/>
</dbReference>
<accession>A0A1R3GNZ9</accession>
<feature type="domain" description="DUF7806" evidence="3">
    <location>
        <begin position="354"/>
        <end position="447"/>
    </location>
</feature>
<evidence type="ECO:0000256" key="1">
    <source>
        <dbReference type="SAM" id="Coils"/>
    </source>
</evidence>
<dbReference type="PANTHER" id="PTHR35489:SF2">
    <property type="entry name" value="TITAN9"/>
    <property type="match status" value="1"/>
</dbReference>